<evidence type="ECO:0000256" key="8">
    <source>
        <dbReference type="PIRSR" id="PIRSR016305-1"/>
    </source>
</evidence>
<dbReference type="EMBL" id="JAHLQT010041254">
    <property type="protein sequence ID" value="KAG7155546.1"/>
    <property type="molecule type" value="Genomic_DNA"/>
</dbReference>
<dbReference type="GO" id="GO:0018423">
    <property type="term" value="F:protein C-terminal leucine carboxyl O-methyltransferase activity"/>
    <property type="evidence" value="ECO:0007669"/>
    <property type="project" value="UniProtKB-EC"/>
</dbReference>
<evidence type="ECO:0000313" key="10">
    <source>
        <dbReference type="Proteomes" id="UP000747542"/>
    </source>
</evidence>
<keyword evidence="10" id="KW-1185">Reference proteome</keyword>
<comment type="caution">
    <text evidence="9">The sequence shown here is derived from an EMBL/GenBank/DDBJ whole genome shotgun (WGS) entry which is preliminary data.</text>
</comment>
<dbReference type="Gene3D" id="3.40.50.150">
    <property type="entry name" value="Vaccinia Virus protein VP39"/>
    <property type="match status" value="1"/>
</dbReference>
<dbReference type="AlphaFoldDB" id="A0A8J5JFI3"/>
<dbReference type="InterPro" id="IPR029063">
    <property type="entry name" value="SAM-dependent_MTases_sf"/>
</dbReference>
<protein>
    <recommendedName>
        <fullName evidence="7">Leucine carboxyl methyltransferase 1</fullName>
        <ecNumber evidence="7">2.1.1.233</ecNumber>
    </recommendedName>
</protein>
<organism evidence="9 10">
    <name type="scientific">Homarus americanus</name>
    <name type="common">American lobster</name>
    <dbReference type="NCBI Taxonomy" id="6706"/>
    <lineage>
        <taxon>Eukaryota</taxon>
        <taxon>Metazoa</taxon>
        <taxon>Ecdysozoa</taxon>
        <taxon>Arthropoda</taxon>
        <taxon>Crustacea</taxon>
        <taxon>Multicrustacea</taxon>
        <taxon>Malacostraca</taxon>
        <taxon>Eumalacostraca</taxon>
        <taxon>Eucarida</taxon>
        <taxon>Decapoda</taxon>
        <taxon>Pleocyemata</taxon>
        <taxon>Astacidea</taxon>
        <taxon>Nephropoidea</taxon>
        <taxon>Nephropidae</taxon>
        <taxon>Homarus</taxon>
    </lineage>
</organism>
<reference evidence="9" key="1">
    <citation type="journal article" date="2021" name="Sci. Adv.">
        <title>The American lobster genome reveals insights on longevity, neural, and immune adaptations.</title>
        <authorList>
            <person name="Polinski J.M."/>
            <person name="Zimin A.V."/>
            <person name="Clark K.F."/>
            <person name="Kohn A.B."/>
            <person name="Sadowski N."/>
            <person name="Timp W."/>
            <person name="Ptitsyn A."/>
            <person name="Khanna P."/>
            <person name="Romanova D.Y."/>
            <person name="Williams P."/>
            <person name="Greenwood S.J."/>
            <person name="Moroz L.L."/>
            <person name="Walt D.R."/>
            <person name="Bodnar A.G."/>
        </authorList>
    </citation>
    <scope>NUCLEOTIDE SEQUENCE</scope>
    <source>
        <strain evidence="9">GMGI-L3</strain>
    </source>
</reference>
<comment type="similarity">
    <text evidence="3 7">Belongs to the methyltransferase superfamily. LCMT family.</text>
</comment>
<evidence type="ECO:0000313" key="9">
    <source>
        <dbReference type="EMBL" id="KAG7155546.1"/>
    </source>
</evidence>
<dbReference type="Proteomes" id="UP000747542">
    <property type="component" value="Unassembled WGS sequence"/>
</dbReference>
<feature type="binding site" evidence="8">
    <location>
        <begin position="129"/>
        <end position="130"/>
    </location>
    <ligand>
        <name>S-adenosyl-L-methionine</name>
        <dbReference type="ChEBI" id="CHEBI:59789"/>
    </ligand>
</feature>
<name>A0A8J5JFI3_HOMAM</name>
<evidence type="ECO:0000256" key="1">
    <source>
        <dbReference type="ARBA" id="ARBA00000724"/>
    </source>
</evidence>
<accession>A0A8J5JFI3</accession>
<dbReference type="PIRSF" id="PIRSF016305">
    <property type="entry name" value="LCM_mtfrase"/>
    <property type="match status" value="1"/>
</dbReference>
<dbReference type="Pfam" id="PF04072">
    <property type="entry name" value="LCM"/>
    <property type="match status" value="1"/>
</dbReference>
<dbReference type="SUPFAM" id="SSF53335">
    <property type="entry name" value="S-adenosyl-L-methionine-dependent methyltransferases"/>
    <property type="match status" value="1"/>
</dbReference>
<feature type="binding site" evidence="8">
    <location>
        <position position="56"/>
    </location>
    <ligand>
        <name>S-adenosyl-L-methionine</name>
        <dbReference type="ChEBI" id="CHEBI:59789"/>
    </ligand>
</feature>
<evidence type="ECO:0000256" key="7">
    <source>
        <dbReference type="PIRNR" id="PIRNR016305"/>
    </source>
</evidence>
<sequence>MDSVGSDEAVIATNDDASSCKRCAVALGYWRDRYISYFVRSTDRKAPEINRGYFARSVAIKMLVDKFIEVTNGNCQIVNIGAGFDTLYWRLVDEGKSVKGFVELDFPDYDVKLNRNNLHAHTYKLTGVDLRNITDVEAKVKESDLEYSLPTLFLAECVLVYMTIQKSSQLMKWIAEKFKSAFFINYEMVNLGDRFGEVMLSNLRSRGCDLAGAEACQSTETQRKRFLDAGWAGADSYDMIGIWARLPPEEIARVTQIELLDEQELLHQLFSHYAITTAWTDHRWSDVQL</sequence>
<proteinExistence type="inferred from homology"/>
<comment type="function">
    <text evidence="2 7">Methylates the carboxyl group of the C-terminal leucine residue of protein phosphatase 2A catalytic subunits to form alpha-leucine ester residues.</text>
</comment>
<dbReference type="GO" id="GO:0032259">
    <property type="term" value="P:methylation"/>
    <property type="evidence" value="ECO:0007669"/>
    <property type="project" value="UniProtKB-KW"/>
</dbReference>
<feature type="binding site" evidence="8">
    <location>
        <position position="156"/>
    </location>
    <ligand>
        <name>S-adenosyl-L-methionine</name>
        <dbReference type="ChEBI" id="CHEBI:59789"/>
    </ligand>
</feature>
<evidence type="ECO:0000256" key="3">
    <source>
        <dbReference type="ARBA" id="ARBA00010703"/>
    </source>
</evidence>
<evidence type="ECO:0000256" key="2">
    <source>
        <dbReference type="ARBA" id="ARBA00003455"/>
    </source>
</evidence>
<feature type="binding site" evidence="8">
    <location>
        <position position="81"/>
    </location>
    <ligand>
        <name>S-adenosyl-L-methionine</name>
        <dbReference type="ChEBI" id="CHEBI:59789"/>
    </ligand>
</feature>
<dbReference type="PANTHER" id="PTHR13600">
    <property type="entry name" value="LEUCINE CARBOXYL METHYLTRANSFERASE"/>
    <property type="match status" value="1"/>
</dbReference>
<dbReference type="PANTHER" id="PTHR13600:SF33">
    <property type="entry name" value="LEUCINE CARBOXYL METHYLTRANSFERASE 1"/>
    <property type="match status" value="1"/>
</dbReference>
<keyword evidence="4 7" id="KW-0489">Methyltransferase</keyword>
<evidence type="ECO:0000256" key="5">
    <source>
        <dbReference type="ARBA" id="ARBA00022679"/>
    </source>
</evidence>
<keyword evidence="6 7" id="KW-0949">S-adenosyl-L-methionine</keyword>
<evidence type="ECO:0000256" key="4">
    <source>
        <dbReference type="ARBA" id="ARBA00022603"/>
    </source>
</evidence>
<keyword evidence="5 7" id="KW-0808">Transferase</keyword>
<evidence type="ECO:0000256" key="6">
    <source>
        <dbReference type="ARBA" id="ARBA00022691"/>
    </source>
</evidence>
<gene>
    <name evidence="9" type="primary">LCMT1-L</name>
    <name evidence="9" type="ORF">Hamer_G023226</name>
</gene>
<dbReference type="InterPro" id="IPR007213">
    <property type="entry name" value="Ppm1/Ppm2/Tcmp"/>
</dbReference>
<dbReference type="InterPro" id="IPR016651">
    <property type="entry name" value="LCMT1"/>
</dbReference>
<comment type="catalytic activity">
    <reaction evidence="1 7">
        <text>[phosphatase 2A protein]-C-terminal L-leucine + S-adenosyl-L-methionine = [phosphatase 2A protein]-C-terminal L-leucine methyl ester + S-adenosyl-L-homocysteine</text>
        <dbReference type="Rhea" id="RHEA:48544"/>
        <dbReference type="Rhea" id="RHEA-COMP:12134"/>
        <dbReference type="Rhea" id="RHEA-COMP:12135"/>
        <dbReference type="ChEBI" id="CHEBI:57856"/>
        <dbReference type="ChEBI" id="CHEBI:59789"/>
        <dbReference type="ChEBI" id="CHEBI:90516"/>
        <dbReference type="ChEBI" id="CHEBI:90517"/>
        <dbReference type="EC" id="2.1.1.233"/>
    </reaction>
</comment>
<dbReference type="GO" id="GO:0005829">
    <property type="term" value="C:cytosol"/>
    <property type="evidence" value="ECO:0007669"/>
    <property type="project" value="TreeGrafter"/>
</dbReference>
<dbReference type="EC" id="2.1.1.233" evidence="7"/>